<keyword evidence="3" id="KW-0547">Nucleotide-binding</keyword>
<dbReference type="PROSITE" id="PS50929">
    <property type="entry name" value="ABC_TM1F"/>
    <property type="match status" value="1"/>
</dbReference>
<dbReference type="InterPro" id="IPR050173">
    <property type="entry name" value="ABC_transporter_C-like"/>
</dbReference>
<feature type="domain" description="ABC transmembrane type-1" evidence="8">
    <location>
        <begin position="94"/>
        <end position="344"/>
    </location>
</feature>
<dbReference type="PANTHER" id="PTHR24223:SF448">
    <property type="entry name" value="FI20146P1-RELATED"/>
    <property type="match status" value="1"/>
</dbReference>
<dbReference type="Gene3D" id="1.20.1560.10">
    <property type="entry name" value="ABC transporter type 1, transmembrane domain"/>
    <property type="match status" value="1"/>
</dbReference>
<keyword evidence="1" id="KW-0813">Transport</keyword>
<protein>
    <recommendedName>
        <fullName evidence="8">ABC transmembrane type-1 domain-containing protein</fullName>
    </recommendedName>
</protein>
<dbReference type="EMBL" id="JARQZJ010000001">
    <property type="protein sequence ID" value="KAK9869833.1"/>
    <property type="molecule type" value="Genomic_DNA"/>
</dbReference>
<dbReference type="GO" id="GO:0140359">
    <property type="term" value="F:ABC-type transporter activity"/>
    <property type="evidence" value="ECO:0007669"/>
    <property type="project" value="InterPro"/>
</dbReference>
<evidence type="ECO:0000313" key="10">
    <source>
        <dbReference type="Proteomes" id="UP001431783"/>
    </source>
</evidence>
<dbReference type="SUPFAM" id="SSF90123">
    <property type="entry name" value="ABC transporter transmembrane region"/>
    <property type="match status" value="1"/>
</dbReference>
<dbReference type="AlphaFoldDB" id="A0AAW1TMG3"/>
<evidence type="ECO:0000256" key="6">
    <source>
        <dbReference type="ARBA" id="ARBA00023136"/>
    </source>
</evidence>
<reference evidence="9 10" key="1">
    <citation type="submission" date="2023-03" db="EMBL/GenBank/DDBJ databases">
        <title>Genome insight into feeding habits of ladybird beetles.</title>
        <authorList>
            <person name="Li H.-S."/>
            <person name="Huang Y.-H."/>
            <person name="Pang H."/>
        </authorList>
    </citation>
    <scope>NUCLEOTIDE SEQUENCE [LARGE SCALE GENOMIC DNA]</scope>
    <source>
        <strain evidence="9">SYSU_2023b</strain>
        <tissue evidence="9">Whole body</tissue>
    </source>
</reference>
<name>A0AAW1TMG3_9CUCU</name>
<evidence type="ECO:0000256" key="4">
    <source>
        <dbReference type="ARBA" id="ARBA00022840"/>
    </source>
</evidence>
<evidence type="ECO:0000259" key="8">
    <source>
        <dbReference type="PROSITE" id="PS50929"/>
    </source>
</evidence>
<dbReference type="InterPro" id="IPR011527">
    <property type="entry name" value="ABC1_TM_dom"/>
</dbReference>
<evidence type="ECO:0000313" key="9">
    <source>
        <dbReference type="EMBL" id="KAK9869833.1"/>
    </source>
</evidence>
<keyword evidence="2 7" id="KW-0812">Transmembrane</keyword>
<evidence type="ECO:0000256" key="1">
    <source>
        <dbReference type="ARBA" id="ARBA00022448"/>
    </source>
</evidence>
<sequence>MDSTSKKTRQKNPRENAFPLSSLTFAYLIPTFIKGFKKDLTEADLTETLSEHKSKYLGDQLEKVWIVEQERAKRKGGTPSLRRALFKVFGLEFLLYGVVLALSETVRILQPIMIGKLIDFYSPSNTEITKDDAFIYAAGVVFCSLITVLVVHPYMLGVCHLGMKLRVACCSLIFRKSLRLSNTALGQTTVGQVVNLMSNDVNRFDVSLIFGHQLWVGPLETLVVSYLLYRVIEEAAFIGIIFLLIFIPMQMYVGKKISVVRLKTALRTDERVRLMSEIINGIQVIKMYAWEKPFAIIVGMTRRYEIKMLRMAGFMRGIVLSFIIFNTRVSIFASIIAYVLLEIE</sequence>
<dbReference type="GO" id="GO:0005524">
    <property type="term" value="F:ATP binding"/>
    <property type="evidence" value="ECO:0007669"/>
    <property type="project" value="UniProtKB-KW"/>
</dbReference>
<evidence type="ECO:0000256" key="7">
    <source>
        <dbReference type="SAM" id="Phobius"/>
    </source>
</evidence>
<keyword evidence="5 7" id="KW-1133">Transmembrane helix</keyword>
<feature type="transmembrane region" description="Helical" evidence="7">
    <location>
        <begin position="235"/>
        <end position="253"/>
    </location>
</feature>
<dbReference type="PANTHER" id="PTHR24223">
    <property type="entry name" value="ATP-BINDING CASSETTE SUB-FAMILY C"/>
    <property type="match status" value="1"/>
</dbReference>
<comment type="caution">
    <text evidence="9">The sequence shown here is derived from an EMBL/GenBank/DDBJ whole genome shotgun (WGS) entry which is preliminary data.</text>
</comment>
<keyword evidence="6 7" id="KW-0472">Membrane</keyword>
<accession>A0AAW1TMG3</accession>
<dbReference type="GO" id="GO:0016020">
    <property type="term" value="C:membrane"/>
    <property type="evidence" value="ECO:0007669"/>
    <property type="project" value="InterPro"/>
</dbReference>
<evidence type="ECO:0000256" key="2">
    <source>
        <dbReference type="ARBA" id="ARBA00022692"/>
    </source>
</evidence>
<dbReference type="FunFam" id="1.20.1560.10:FF:000026">
    <property type="entry name" value="Multidrug resistance-associated protein lethal(2)03659"/>
    <property type="match status" value="1"/>
</dbReference>
<proteinExistence type="predicted"/>
<dbReference type="Pfam" id="PF00664">
    <property type="entry name" value="ABC_membrane"/>
    <property type="match status" value="1"/>
</dbReference>
<evidence type="ECO:0000256" key="5">
    <source>
        <dbReference type="ARBA" id="ARBA00022989"/>
    </source>
</evidence>
<dbReference type="Proteomes" id="UP001431783">
    <property type="component" value="Unassembled WGS sequence"/>
</dbReference>
<evidence type="ECO:0000256" key="3">
    <source>
        <dbReference type="ARBA" id="ARBA00022741"/>
    </source>
</evidence>
<dbReference type="InterPro" id="IPR036640">
    <property type="entry name" value="ABC1_TM_sf"/>
</dbReference>
<feature type="transmembrane region" description="Helical" evidence="7">
    <location>
        <begin position="133"/>
        <end position="156"/>
    </location>
</feature>
<organism evidence="9 10">
    <name type="scientific">Henosepilachna vigintioctopunctata</name>
    <dbReference type="NCBI Taxonomy" id="420089"/>
    <lineage>
        <taxon>Eukaryota</taxon>
        <taxon>Metazoa</taxon>
        <taxon>Ecdysozoa</taxon>
        <taxon>Arthropoda</taxon>
        <taxon>Hexapoda</taxon>
        <taxon>Insecta</taxon>
        <taxon>Pterygota</taxon>
        <taxon>Neoptera</taxon>
        <taxon>Endopterygota</taxon>
        <taxon>Coleoptera</taxon>
        <taxon>Polyphaga</taxon>
        <taxon>Cucujiformia</taxon>
        <taxon>Coccinelloidea</taxon>
        <taxon>Coccinellidae</taxon>
        <taxon>Epilachninae</taxon>
        <taxon>Epilachnini</taxon>
        <taxon>Henosepilachna</taxon>
    </lineage>
</organism>
<keyword evidence="10" id="KW-1185">Reference proteome</keyword>
<feature type="transmembrane region" description="Helical" evidence="7">
    <location>
        <begin position="317"/>
        <end position="341"/>
    </location>
</feature>
<gene>
    <name evidence="9" type="ORF">WA026_003562</name>
</gene>
<keyword evidence="4" id="KW-0067">ATP-binding</keyword>